<evidence type="ECO:0000313" key="2">
    <source>
        <dbReference type="EMBL" id="CBX91117.1"/>
    </source>
</evidence>
<dbReference type="InParanoid" id="E4ZHX4"/>
<organism evidence="3">
    <name type="scientific">Leptosphaeria maculans (strain JN3 / isolate v23.1.3 / race Av1-4-5-6-7-8)</name>
    <name type="common">Blackleg fungus</name>
    <name type="synonym">Phoma lingam</name>
    <dbReference type="NCBI Taxonomy" id="985895"/>
    <lineage>
        <taxon>Eukaryota</taxon>
        <taxon>Fungi</taxon>
        <taxon>Dikarya</taxon>
        <taxon>Ascomycota</taxon>
        <taxon>Pezizomycotina</taxon>
        <taxon>Dothideomycetes</taxon>
        <taxon>Pleosporomycetidae</taxon>
        <taxon>Pleosporales</taxon>
        <taxon>Pleosporineae</taxon>
        <taxon>Leptosphaeriaceae</taxon>
        <taxon>Plenodomus</taxon>
        <taxon>Plenodomus lingam/Leptosphaeria maculans species complex</taxon>
    </lineage>
</organism>
<gene>
    <name evidence="2" type="ORF">LEMA_P061510.1</name>
</gene>
<dbReference type="EMBL" id="FP929065">
    <property type="protein sequence ID" value="CBX91117.1"/>
    <property type="molecule type" value="Genomic_DNA"/>
</dbReference>
<dbReference type="STRING" id="985895.E4ZHX4"/>
<proteinExistence type="predicted"/>
<keyword evidence="3" id="KW-1185">Reference proteome</keyword>
<feature type="region of interest" description="Disordered" evidence="1">
    <location>
        <begin position="45"/>
        <end position="153"/>
    </location>
</feature>
<dbReference type="HOGENOM" id="CLU_1200007_0_0_1"/>
<dbReference type="VEuPathDB" id="FungiDB:LEMA_P061510.1"/>
<name>E4ZHX4_LEPMJ</name>
<dbReference type="Proteomes" id="UP000002668">
    <property type="component" value="Genome"/>
</dbReference>
<dbReference type="OrthoDB" id="498611at2759"/>
<accession>E4ZHX4</accession>
<dbReference type="AlphaFoldDB" id="E4ZHX4"/>
<feature type="compositionally biased region" description="Polar residues" evidence="1">
    <location>
        <begin position="132"/>
        <end position="142"/>
    </location>
</feature>
<evidence type="ECO:0000313" key="3">
    <source>
        <dbReference type="Proteomes" id="UP000002668"/>
    </source>
</evidence>
<sequence length="231" mass="25084">MFPNGQPSTSNVTATPDLLFAELNLCVRLVHFALASILRRTSDHVFPSASKASDQSGQMEGPSLSARPSLPTLPFSHTPQDHFIATRRPTSVRHRSQRARLQPRPRTSASMSLSPVDLNPAPAGTGSRAPRAQSTETTSSTPDLGRPRRPTVQSDIQETIQHPGTVRINVQGAFIVDEEQPDTPQSEDYEHDPKDIRLPNHTTVVSHIAVDATACAQLGLLTTMNFRGVAC</sequence>
<reference evidence="3" key="1">
    <citation type="journal article" date="2011" name="Nat. Commun.">
        <title>Effector diversification within compartments of the Leptosphaeria maculans genome affected by Repeat-Induced Point mutations.</title>
        <authorList>
            <person name="Rouxel T."/>
            <person name="Grandaubert J."/>
            <person name="Hane J.K."/>
            <person name="Hoede C."/>
            <person name="van de Wouw A.P."/>
            <person name="Couloux A."/>
            <person name="Dominguez V."/>
            <person name="Anthouard V."/>
            <person name="Bally P."/>
            <person name="Bourras S."/>
            <person name="Cozijnsen A.J."/>
            <person name="Ciuffetti L.M."/>
            <person name="Degrave A."/>
            <person name="Dilmaghani A."/>
            <person name="Duret L."/>
            <person name="Fudal I."/>
            <person name="Goodwin S.B."/>
            <person name="Gout L."/>
            <person name="Glaser N."/>
            <person name="Linglin J."/>
            <person name="Kema G.H.J."/>
            <person name="Lapalu N."/>
            <person name="Lawrence C.B."/>
            <person name="May K."/>
            <person name="Meyer M."/>
            <person name="Ollivier B."/>
            <person name="Poulain J."/>
            <person name="Schoch C.L."/>
            <person name="Simon A."/>
            <person name="Spatafora J.W."/>
            <person name="Stachowiak A."/>
            <person name="Turgeon B.G."/>
            <person name="Tyler B.M."/>
            <person name="Vincent D."/>
            <person name="Weissenbach J."/>
            <person name="Amselem J."/>
            <person name="Quesneville H."/>
            <person name="Oliver R.P."/>
            <person name="Wincker P."/>
            <person name="Balesdent M.-H."/>
            <person name="Howlett B.J."/>
        </authorList>
    </citation>
    <scope>NUCLEOTIDE SEQUENCE [LARGE SCALE GENOMIC DNA]</scope>
    <source>
        <strain evidence="3">JN3 / isolate v23.1.3 / race Av1-4-5-6-7-8</strain>
    </source>
</reference>
<evidence type="ECO:0000256" key="1">
    <source>
        <dbReference type="SAM" id="MobiDB-lite"/>
    </source>
</evidence>
<protein>
    <submittedName>
        <fullName evidence="2">Predicted protein</fullName>
    </submittedName>
</protein>
<dbReference type="eggNOG" id="KOG2201">
    <property type="taxonomic scope" value="Eukaryota"/>
</dbReference>
<feature type="compositionally biased region" description="Basic residues" evidence="1">
    <location>
        <begin position="90"/>
        <end position="103"/>
    </location>
</feature>